<gene>
    <name evidence="2" type="ORF">PV06_08280</name>
</gene>
<accession>A0A0D2DB47</accession>
<feature type="region of interest" description="Disordered" evidence="1">
    <location>
        <begin position="93"/>
        <end position="136"/>
    </location>
</feature>
<dbReference type="GeneID" id="27360354"/>
<name>A0A0D2DB47_9EURO</name>
<feature type="region of interest" description="Disordered" evidence="1">
    <location>
        <begin position="149"/>
        <end position="253"/>
    </location>
</feature>
<organism evidence="2 3">
    <name type="scientific">Exophiala oligosperma</name>
    <dbReference type="NCBI Taxonomy" id="215243"/>
    <lineage>
        <taxon>Eukaryota</taxon>
        <taxon>Fungi</taxon>
        <taxon>Dikarya</taxon>
        <taxon>Ascomycota</taxon>
        <taxon>Pezizomycotina</taxon>
        <taxon>Eurotiomycetes</taxon>
        <taxon>Chaetothyriomycetidae</taxon>
        <taxon>Chaetothyriales</taxon>
        <taxon>Herpotrichiellaceae</taxon>
        <taxon>Exophiala</taxon>
    </lineage>
</organism>
<feature type="compositionally biased region" description="Basic residues" evidence="1">
    <location>
        <begin position="125"/>
        <end position="135"/>
    </location>
</feature>
<protein>
    <submittedName>
        <fullName evidence="2">Uncharacterized protein</fullName>
    </submittedName>
</protein>
<dbReference type="Proteomes" id="UP000053342">
    <property type="component" value="Unassembled WGS sequence"/>
</dbReference>
<evidence type="ECO:0000313" key="3">
    <source>
        <dbReference type="Proteomes" id="UP000053342"/>
    </source>
</evidence>
<dbReference type="RefSeq" id="XP_016259906.1">
    <property type="nucleotide sequence ID" value="XM_016409598.1"/>
</dbReference>
<evidence type="ECO:0000313" key="2">
    <source>
        <dbReference type="EMBL" id="KIW39690.1"/>
    </source>
</evidence>
<keyword evidence="3" id="KW-1185">Reference proteome</keyword>
<feature type="compositionally biased region" description="Basic and acidic residues" evidence="1">
    <location>
        <begin position="178"/>
        <end position="193"/>
    </location>
</feature>
<proteinExistence type="predicted"/>
<dbReference type="AlphaFoldDB" id="A0A0D2DB47"/>
<dbReference type="EMBL" id="KN847339">
    <property type="protein sequence ID" value="KIW39690.1"/>
    <property type="molecule type" value="Genomic_DNA"/>
</dbReference>
<dbReference type="HOGENOM" id="CLU_1098515_0_0_1"/>
<sequence length="253" mass="28604">MAHQEVTSARDNLKRASGTEEMRRLRDGYDLHIAEEVMEIAQGKLRGAEYHVKRWKIFLRWIDDQHPAIAAECGLSPNNTLDVALHAIGGKEDPFRQEEQPQLLERERQQGPSVLSPDASSKVSKSLKARARSSRVRVTIATRLDESHAPVVASAQQGDSDDDRRSQVRPCPSTSTLEPRRSARIAERMKGLQESKAPSRPSRLMGREAHELSRVKRQKEQETKGAKTRSSERVKARYTSRPQGVAKRRCLSR</sequence>
<reference evidence="2 3" key="1">
    <citation type="submission" date="2015-01" db="EMBL/GenBank/DDBJ databases">
        <title>The Genome Sequence of Exophiala oligosperma CBS72588.</title>
        <authorList>
            <consortium name="The Broad Institute Genomics Platform"/>
            <person name="Cuomo C."/>
            <person name="de Hoog S."/>
            <person name="Gorbushina A."/>
            <person name="Stielow B."/>
            <person name="Teixiera M."/>
            <person name="Abouelleil A."/>
            <person name="Chapman S.B."/>
            <person name="Priest M."/>
            <person name="Young S.K."/>
            <person name="Wortman J."/>
            <person name="Nusbaum C."/>
            <person name="Birren B."/>
        </authorList>
    </citation>
    <scope>NUCLEOTIDE SEQUENCE [LARGE SCALE GENOMIC DNA]</scope>
    <source>
        <strain evidence="2 3">CBS 72588</strain>
    </source>
</reference>
<feature type="compositionally biased region" description="Basic and acidic residues" evidence="1">
    <location>
        <begin position="205"/>
        <end position="235"/>
    </location>
</feature>
<evidence type="ECO:0000256" key="1">
    <source>
        <dbReference type="SAM" id="MobiDB-lite"/>
    </source>
</evidence>
<dbReference type="VEuPathDB" id="FungiDB:PV06_08280"/>
<feature type="compositionally biased region" description="Basic and acidic residues" evidence="1">
    <location>
        <begin position="93"/>
        <end position="109"/>
    </location>
</feature>
<dbReference type="OrthoDB" id="10571139at2759"/>